<evidence type="ECO:0000259" key="1">
    <source>
        <dbReference type="PROSITE" id="PS50013"/>
    </source>
</evidence>
<dbReference type="Gene3D" id="2.40.50.40">
    <property type="match status" value="1"/>
</dbReference>
<dbReference type="Proteomes" id="UP000825935">
    <property type="component" value="Chromosome 39"/>
</dbReference>
<dbReference type="PANTHER" id="PTHR46148">
    <property type="entry name" value="CHROMO DOMAIN-CONTAINING PROTEIN"/>
    <property type="match status" value="1"/>
</dbReference>
<dbReference type="InterPro" id="IPR000953">
    <property type="entry name" value="Chromo/chromo_shadow_dom"/>
</dbReference>
<keyword evidence="3" id="KW-1185">Reference proteome</keyword>
<dbReference type="Pfam" id="PF24626">
    <property type="entry name" value="SH3_Tf2-1"/>
    <property type="match status" value="1"/>
</dbReference>
<proteinExistence type="predicted"/>
<dbReference type="EMBL" id="CM035444">
    <property type="protein sequence ID" value="KAH7276379.1"/>
    <property type="molecule type" value="Genomic_DNA"/>
</dbReference>
<comment type="caution">
    <text evidence="2">The sequence shown here is derived from an EMBL/GenBank/DDBJ whole genome shotgun (WGS) entry which is preliminary data.</text>
</comment>
<dbReference type="InterPro" id="IPR016197">
    <property type="entry name" value="Chromo-like_dom_sf"/>
</dbReference>
<sequence>MTPFELTTGKEVITPLALTRDSTLATNDPDCGAFLDQWKTKLEEAKSSLQLSKECMARYANKKRRPGEDFQVGDLVLVSARNITLPKNITHKFNHRYYGPYKVEKRINEVMYSLELPDNVQFHNAFHVSLLKRFKPNSTYRREVPVLHDGENQFEPEAILRDRNTREGPQFLIKFKGRPLVDADWIPTNTFGPDHPLVRKYYRHT</sequence>
<dbReference type="OrthoDB" id="425619at2759"/>
<dbReference type="PANTHER" id="PTHR46148:SF52">
    <property type="entry name" value="OS04G0603800 PROTEIN"/>
    <property type="match status" value="1"/>
</dbReference>
<gene>
    <name evidence="2" type="ORF">KP509_39G004400</name>
</gene>
<protein>
    <recommendedName>
        <fullName evidence="1">Chromo domain-containing protein</fullName>
    </recommendedName>
</protein>
<dbReference type="PROSITE" id="PS50013">
    <property type="entry name" value="CHROMO_2"/>
    <property type="match status" value="1"/>
</dbReference>
<dbReference type="CDD" id="cd00024">
    <property type="entry name" value="CD_CSD"/>
    <property type="match status" value="1"/>
</dbReference>
<dbReference type="SUPFAM" id="SSF54160">
    <property type="entry name" value="Chromo domain-like"/>
    <property type="match status" value="1"/>
</dbReference>
<dbReference type="AlphaFoldDB" id="A0A8T2PY93"/>
<evidence type="ECO:0000313" key="2">
    <source>
        <dbReference type="EMBL" id="KAH7276379.1"/>
    </source>
</evidence>
<name>A0A8T2PY93_CERRI</name>
<organism evidence="2 3">
    <name type="scientific">Ceratopteris richardii</name>
    <name type="common">Triangle waterfern</name>
    <dbReference type="NCBI Taxonomy" id="49495"/>
    <lineage>
        <taxon>Eukaryota</taxon>
        <taxon>Viridiplantae</taxon>
        <taxon>Streptophyta</taxon>
        <taxon>Embryophyta</taxon>
        <taxon>Tracheophyta</taxon>
        <taxon>Polypodiopsida</taxon>
        <taxon>Polypodiidae</taxon>
        <taxon>Polypodiales</taxon>
        <taxon>Pteridineae</taxon>
        <taxon>Pteridaceae</taxon>
        <taxon>Parkerioideae</taxon>
        <taxon>Ceratopteris</taxon>
    </lineage>
</organism>
<dbReference type="InterPro" id="IPR056924">
    <property type="entry name" value="SH3_Tf2-1"/>
</dbReference>
<reference evidence="2" key="1">
    <citation type="submission" date="2021-08" db="EMBL/GenBank/DDBJ databases">
        <title>WGS assembly of Ceratopteris richardii.</title>
        <authorList>
            <person name="Marchant D.B."/>
            <person name="Chen G."/>
            <person name="Jenkins J."/>
            <person name="Shu S."/>
            <person name="Leebens-Mack J."/>
            <person name="Grimwood J."/>
            <person name="Schmutz J."/>
            <person name="Soltis P."/>
            <person name="Soltis D."/>
            <person name="Chen Z.-H."/>
        </authorList>
    </citation>
    <scope>NUCLEOTIDE SEQUENCE</scope>
    <source>
        <strain evidence="2">Whitten #5841</strain>
        <tissue evidence="2">Leaf</tissue>
    </source>
</reference>
<dbReference type="OMA" id="RINEVMY"/>
<accession>A0A8T2PY93</accession>
<feature type="domain" description="Chromo" evidence="1">
    <location>
        <begin position="154"/>
        <end position="205"/>
    </location>
</feature>
<evidence type="ECO:0000313" key="3">
    <source>
        <dbReference type="Proteomes" id="UP000825935"/>
    </source>
</evidence>